<proteinExistence type="predicted"/>
<name>A0A368FH94_ANCCA</name>
<dbReference type="EMBL" id="JOJR01001434">
    <property type="protein sequence ID" value="RCN30918.1"/>
    <property type="molecule type" value="Genomic_DNA"/>
</dbReference>
<evidence type="ECO:0000313" key="1">
    <source>
        <dbReference type="EMBL" id="RCN30918.1"/>
    </source>
</evidence>
<comment type="caution">
    <text evidence="1">The sequence shown here is derived from an EMBL/GenBank/DDBJ whole genome shotgun (WGS) entry which is preliminary data.</text>
</comment>
<protein>
    <submittedName>
        <fullName evidence="1">Uncharacterized protein</fullName>
    </submittedName>
</protein>
<dbReference type="AlphaFoldDB" id="A0A368FH94"/>
<dbReference type="Proteomes" id="UP000252519">
    <property type="component" value="Unassembled WGS sequence"/>
</dbReference>
<sequence>MADRLTSAKYEKTKKCGDMARRSFSSSCVVECLPNYQRLCMKAVLQFLEMFPNTWLEPALTLVAPQNHYRPTNGGYIMTLLSSCRKRKSRGYVYSVFPSCLFHLVHHTYSITDKSNQFFCNNIKFFAKSRPN</sequence>
<organism evidence="1 2">
    <name type="scientific">Ancylostoma caninum</name>
    <name type="common">Dog hookworm</name>
    <dbReference type="NCBI Taxonomy" id="29170"/>
    <lineage>
        <taxon>Eukaryota</taxon>
        <taxon>Metazoa</taxon>
        <taxon>Ecdysozoa</taxon>
        <taxon>Nematoda</taxon>
        <taxon>Chromadorea</taxon>
        <taxon>Rhabditida</taxon>
        <taxon>Rhabditina</taxon>
        <taxon>Rhabditomorpha</taxon>
        <taxon>Strongyloidea</taxon>
        <taxon>Ancylostomatidae</taxon>
        <taxon>Ancylostomatinae</taxon>
        <taxon>Ancylostoma</taxon>
    </lineage>
</organism>
<gene>
    <name evidence="1" type="ORF">ANCCAN_23312</name>
</gene>
<keyword evidence="2" id="KW-1185">Reference proteome</keyword>
<reference evidence="1 2" key="1">
    <citation type="submission" date="2014-10" db="EMBL/GenBank/DDBJ databases">
        <title>Draft genome of the hookworm Ancylostoma caninum.</title>
        <authorList>
            <person name="Mitreva M."/>
        </authorList>
    </citation>
    <scope>NUCLEOTIDE SEQUENCE [LARGE SCALE GENOMIC DNA]</scope>
    <source>
        <strain evidence="1 2">Baltimore</strain>
    </source>
</reference>
<accession>A0A368FH94</accession>
<evidence type="ECO:0000313" key="2">
    <source>
        <dbReference type="Proteomes" id="UP000252519"/>
    </source>
</evidence>